<gene>
    <name evidence="2" type="ORF">MNBD_GAMMA21-1484</name>
</gene>
<feature type="region of interest" description="Disordered" evidence="1">
    <location>
        <begin position="79"/>
        <end position="102"/>
    </location>
</feature>
<accession>A0A3B0ZPQ8</accession>
<organism evidence="2">
    <name type="scientific">hydrothermal vent metagenome</name>
    <dbReference type="NCBI Taxonomy" id="652676"/>
    <lineage>
        <taxon>unclassified sequences</taxon>
        <taxon>metagenomes</taxon>
        <taxon>ecological metagenomes</taxon>
    </lineage>
</organism>
<dbReference type="AlphaFoldDB" id="A0A3B0ZPQ8"/>
<reference evidence="2" key="1">
    <citation type="submission" date="2018-06" db="EMBL/GenBank/DDBJ databases">
        <authorList>
            <person name="Zhirakovskaya E."/>
        </authorList>
    </citation>
    <scope>NUCLEOTIDE SEQUENCE</scope>
</reference>
<dbReference type="EMBL" id="UOFR01000034">
    <property type="protein sequence ID" value="VAW95555.1"/>
    <property type="molecule type" value="Genomic_DNA"/>
</dbReference>
<sequence length="102" mass="11693">MGIRLILSQFYGYSKKRTIVREEVYDEETTSFSREFKLEAIRLLSKGKKTELKHHQRVGNKTKPVIQIERRNDTYAEAAFTGKSDGRKCPPETRVSQGSGGK</sequence>
<proteinExistence type="predicted"/>
<evidence type="ECO:0000256" key="1">
    <source>
        <dbReference type="SAM" id="MobiDB-lite"/>
    </source>
</evidence>
<evidence type="ECO:0000313" key="2">
    <source>
        <dbReference type="EMBL" id="VAW95555.1"/>
    </source>
</evidence>
<protein>
    <submittedName>
        <fullName evidence="2">Uncharacterized protein</fullName>
    </submittedName>
</protein>
<name>A0A3B0ZPQ8_9ZZZZ</name>